<feature type="compositionally biased region" description="Basic residues" evidence="1">
    <location>
        <begin position="71"/>
        <end position="83"/>
    </location>
</feature>
<keyword evidence="3" id="KW-1185">Reference proteome</keyword>
<accession>A0A9D5BXI3</accession>
<dbReference type="AlphaFoldDB" id="A0A9D5BXI3"/>
<protein>
    <submittedName>
        <fullName evidence="2">Uncharacterized protein</fullName>
    </submittedName>
</protein>
<evidence type="ECO:0000313" key="2">
    <source>
        <dbReference type="EMBL" id="KAJ0962454.1"/>
    </source>
</evidence>
<dbReference type="EMBL" id="JAGGNH010000010">
    <property type="protein sequence ID" value="KAJ0962454.1"/>
    <property type="molecule type" value="Genomic_DNA"/>
</dbReference>
<comment type="caution">
    <text evidence="2">The sequence shown here is derived from an EMBL/GenBank/DDBJ whole genome shotgun (WGS) entry which is preliminary data.</text>
</comment>
<organism evidence="2 3">
    <name type="scientific">Dioscorea zingiberensis</name>
    <dbReference type="NCBI Taxonomy" id="325984"/>
    <lineage>
        <taxon>Eukaryota</taxon>
        <taxon>Viridiplantae</taxon>
        <taxon>Streptophyta</taxon>
        <taxon>Embryophyta</taxon>
        <taxon>Tracheophyta</taxon>
        <taxon>Spermatophyta</taxon>
        <taxon>Magnoliopsida</taxon>
        <taxon>Liliopsida</taxon>
        <taxon>Dioscoreales</taxon>
        <taxon>Dioscoreaceae</taxon>
        <taxon>Dioscorea</taxon>
    </lineage>
</organism>
<gene>
    <name evidence="2" type="ORF">J5N97_030282</name>
</gene>
<reference evidence="2" key="2">
    <citation type="journal article" date="2022" name="Hortic Res">
        <title>The genome of Dioscorea zingiberensis sheds light on the biosynthesis, origin and evolution of the medicinally important diosgenin saponins.</title>
        <authorList>
            <person name="Li Y."/>
            <person name="Tan C."/>
            <person name="Li Z."/>
            <person name="Guo J."/>
            <person name="Li S."/>
            <person name="Chen X."/>
            <person name="Wang C."/>
            <person name="Dai X."/>
            <person name="Yang H."/>
            <person name="Song W."/>
            <person name="Hou L."/>
            <person name="Xu J."/>
            <person name="Tong Z."/>
            <person name="Xu A."/>
            <person name="Yuan X."/>
            <person name="Wang W."/>
            <person name="Yang Q."/>
            <person name="Chen L."/>
            <person name="Sun Z."/>
            <person name="Wang K."/>
            <person name="Pan B."/>
            <person name="Chen J."/>
            <person name="Bao Y."/>
            <person name="Liu F."/>
            <person name="Qi X."/>
            <person name="Gang D.R."/>
            <person name="Wen J."/>
            <person name="Li J."/>
        </authorList>
    </citation>
    <scope>NUCLEOTIDE SEQUENCE</scope>
    <source>
        <strain evidence="2">Dzin_1.0</strain>
    </source>
</reference>
<reference evidence="2" key="1">
    <citation type="submission" date="2021-03" db="EMBL/GenBank/DDBJ databases">
        <authorList>
            <person name="Li Z."/>
            <person name="Yang C."/>
        </authorList>
    </citation>
    <scope>NUCLEOTIDE SEQUENCE</scope>
    <source>
        <strain evidence="2">Dzin_1.0</strain>
        <tissue evidence="2">Leaf</tissue>
    </source>
</reference>
<feature type="region of interest" description="Disordered" evidence="1">
    <location>
        <begin position="48"/>
        <end position="83"/>
    </location>
</feature>
<dbReference type="Proteomes" id="UP001085076">
    <property type="component" value="Miscellaneous, Linkage group lg10"/>
</dbReference>
<evidence type="ECO:0000256" key="1">
    <source>
        <dbReference type="SAM" id="MobiDB-lite"/>
    </source>
</evidence>
<name>A0A9D5BXI3_9LILI</name>
<proteinExistence type="predicted"/>
<feature type="compositionally biased region" description="Polar residues" evidence="1">
    <location>
        <begin position="53"/>
        <end position="70"/>
    </location>
</feature>
<evidence type="ECO:0000313" key="3">
    <source>
        <dbReference type="Proteomes" id="UP001085076"/>
    </source>
</evidence>
<sequence>MADHLKGGVRQGEIKALWGTILKSQGGVNRFTNDIHKERLVVIKKSMVGSGDSGNTKNPASAQAAANSKSHATKPLHVHSPKT</sequence>